<dbReference type="Proteomes" id="UP000325743">
    <property type="component" value="Chromosome 2"/>
</dbReference>
<dbReference type="AlphaFoldDB" id="A0A5P3VK51"/>
<dbReference type="Gene3D" id="3.90.320.10">
    <property type="match status" value="1"/>
</dbReference>
<accession>A0A5P3VK51</accession>
<feature type="domain" description="PD-(D/E)XK endonuclease-like" evidence="2">
    <location>
        <begin position="592"/>
        <end position="815"/>
    </location>
</feature>
<evidence type="ECO:0000313" key="3">
    <source>
        <dbReference type="EMBL" id="QEZ46794.1"/>
    </source>
</evidence>
<organism evidence="3 4">
    <name type="scientific">Cupriavidus oxalaticus</name>
    <dbReference type="NCBI Taxonomy" id="96344"/>
    <lineage>
        <taxon>Bacteria</taxon>
        <taxon>Pseudomonadati</taxon>
        <taxon>Pseudomonadota</taxon>
        <taxon>Betaproteobacteria</taxon>
        <taxon>Burkholderiales</taxon>
        <taxon>Burkholderiaceae</taxon>
        <taxon>Cupriavidus</taxon>
    </lineage>
</organism>
<dbReference type="EMBL" id="CP032519">
    <property type="protein sequence ID" value="QEZ46794.1"/>
    <property type="molecule type" value="Genomic_DNA"/>
</dbReference>
<dbReference type="InterPro" id="IPR011604">
    <property type="entry name" value="PDDEXK-like_dom_sf"/>
</dbReference>
<gene>
    <name evidence="3" type="ORF">D2917_21590</name>
</gene>
<protein>
    <submittedName>
        <fullName evidence="3">PD-(D/E)XK nuclease family protein</fullName>
    </submittedName>
</protein>
<evidence type="ECO:0000259" key="2">
    <source>
        <dbReference type="Pfam" id="PF12705"/>
    </source>
</evidence>
<dbReference type="InterPro" id="IPR027417">
    <property type="entry name" value="P-loop_NTPase"/>
</dbReference>
<dbReference type="Pfam" id="PF12705">
    <property type="entry name" value="PDDEXK_1"/>
    <property type="match status" value="1"/>
</dbReference>
<name>A0A5P3VK51_9BURK</name>
<sequence>MDETRSSSSAAAINERVTKIVSDRLAARNRRLMAARSKHLGMQVISFEQAAARLAGGFTRPIDNESLRAAIQAVLPATRMGELEKIKTLPGMVEATTDTLYKVWRAGIDLTAQTVRHPRLEAIARLEAAVLAELPPGMMRPVDIVAAATDRLAHAPAILGQIEIVGLTELAPCWRPLLLALTAHTPVQWTAGPRSVPAWLEDSDVTISRASAKTPQIRSLSAATAYHEAIEAMRWARGLLASGVSPPEIAIATSSPAEYDDHFLALRSDANFDLHFVHGIRTVTTREGQTAAALADIVVRGLSQSRLRRLVALCQDSGPFDTLPEGWLRVLPIDAPLSNLGAWNRLLARLTSEDWPDGTNHAPTLRACVELLAKGPETAAEIGETLLKGRALLIWRKALLAGPAASIAATLETLKQDDGLEACVCVAWMPASALAASPRRFVRLLGLNSSRWPRGIAEDRLIPDHIIPTPVLDPLPINLVDRRDFETILTTTTDSVILSRARRDSDGRLLGRSALLAAHGDETFLRRNATPVHAFSETDRLMARPQEFAADPQAVSAHDCWRNWRRTEITPHDGLVRADHPLVLAILDRTQSASSLRRLLRNPLSFVWVYAFGWREPQSSAEPLVLDALGIGDLVHMVLDRALRDLETSGGLASADTETIEAAVAQAAQAVAATWESERPVPPAVIWERTLDDARMMAGRALSYGDTILPGAHSYGEVPFGGSEPKSDAETPWDTSTPVTIPDTGFNIAGYIDRLDIAGDGKRALVRDYKTGRPPRNNIRLNGGRELQRCLYAFAVKALLGDDVSISASLLYPREPIDLQLDDPEAVLAEITGYLRAARASLSGGAALPGPDTGGDYDDLAFALPANASATYCKHKMPAATERLGEVAQVWEAE</sequence>
<dbReference type="RefSeq" id="WP_151071928.1">
    <property type="nucleotide sequence ID" value="NZ_CP032519.1"/>
</dbReference>
<dbReference type="InterPro" id="IPR038726">
    <property type="entry name" value="PDDEXK_AddAB-type"/>
</dbReference>
<dbReference type="SUPFAM" id="SSF52540">
    <property type="entry name" value="P-loop containing nucleoside triphosphate hydrolases"/>
    <property type="match status" value="1"/>
</dbReference>
<feature type="region of interest" description="Disordered" evidence="1">
    <location>
        <begin position="719"/>
        <end position="738"/>
    </location>
</feature>
<proteinExistence type="predicted"/>
<evidence type="ECO:0000256" key="1">
    <source>
        <dbReference type="SAM" id="MobiDB-lite"/>
    </source>
</evidence>
<evidence type="ECO:0000313" key="4">
    <source>
        <dbReference type="Proteomes" id="UP000325743"/>
    </source>
</evidence>
<reference evidence="3 4" key="1">
    <citation type="submission" date="2018-09" db="EMBL/GenBank/DDBJ databases">
        <title>Complete genome sequence of Cupriavidus oxalaticus T2, a bacterium capable of phenol tolerance and degradation.</title>
        <authorList>
            <person name="Yan J."/>
        </authorList>
    </citation>
    <scope>NUCLEOTIDE SEQUENCE [LARGE SCALE GENOMIC DNA]</scope>
    <source>
        <strain evidence="3 4">T2</strain>
    </source>
</reference>